<feature type="domain" description="DUF4283" evidence="1">
    <location>
        <begin position="6"/>
        <end position="53"/>
    </location>
</feature>
<dbReference type="AlphaFoldDB" id="A0AAU9RYC0"/>
<name>A0AAU9RYC0_THLAR</name>
<dbReference type="InterPro" id="IPR025558">
    <property type="entry name" value="DUF4283"/>
</dbReference>
<proteinExistence type="predicted"/>
<dbReference type="Pfam" id="PF14111">
    <property type="entry name" value="DUF4283"/>
    <property type="match status" value="1"/>
</dbReference>
<gene>
    <name evidence="2" type="ORF">TAV2_LOCUS11179</name>
</gene>
<evidence type="ECO:0000313" key="3">
    <source>
        <dbReference type="Proteomes" id="UP000836841"/>
    </source>
</evidence>
<organism evidence="2 3">
    <name type="scientific">Thlaspi arvense</name>
    <name type="common">Field penny-cress</name>
    <dbReference type="NCBI Taxonomy" id="13288"/>
    <lineage>
        <taxon>Eukaryota</taxon>
        <taxon>Viridiplantae</taxon>
        <taxon>Streptophyta</taxon>
        <taxon>Embryophyta</taxon>
        <taxon>Tracheophyta</taxon>
        <taxon>Spermatophyta</taxon>
        <taxon>Magnoliopsida</taxon>
        <taxon>eudicotyledons</taxon>
        <taxon>Gunneridae</taxon>
        <taxon>Pentapetalae</taxon>
        <taxon>rosids</taxon>
        <taxon>malvids</taxon>
        <taxon>Brassicales</taxon>
        <taxon>Brassicaceae</taxon>
        <taxon>Thlaspideae</taxon>
        <taxon>Thlaspi</taxon>
    </lineage>
</organism>
<sequence>MKTLLFILPRIWKVEERVAGADLGMGRLQFDFDEEEDIQAILQIEPFHFDGWMTGGWLPWSDGSP</sequence>
<dbReference type="Proteomes" id="UP000836841">
    <property type="component" value="Chromosome 3"/>
</dbReference>
<accession>A0AAU9RYC0</accession>
<evidence type="ECO:0000313" key="2">
    <source>
        <dbReference type="EMBL" id="CAH2051942.1"/>
    </source>
</evidence>
<dbReference type="EMBL" id="OU466859">
    <property type="protein sequence ID" value="CAH2051942.1"/>
    <property type="molecule type" value="Genomic_DNA"/>
</dbReference>
<reference evidence="2 3" key="1">
    <citation type="submission" date="2022-03" db="EMBL/GenBank/DDBJ databases">
        <authorList>
            <person name="Nunn A."/>
            <person name="Chopra R."/>
            <person name="Nunn A."/>
            <person name="Contreras Garrido A."/>
        </authorList>
    </citation>
    <scope>NUCLEOTIDE SEQUENCE [LARGE SCALE GENOMIC DNA]</scope>
</reference>
<keyword evidence="3" id="KW-1185">Reference proteome</keyword>
<evidence type="ECO:0000259" key="1">
    <source>
        <dbReference type="Pfam" id="PF14111"/>
    </source>
</evidence>
<protein>
    <recommendedName>
        <fullName evidence="1">DUF4283 domain-containing protein</fullName>
    </recommendedName>
</protein>